<comment type="catalytic activity">
    <reaction evidence="6 8">
        <text>L-glutamine + H2O = L-glutamate + NH4(+)</text>
        <dbReference type="Rhea" id="RHEA:15889"/>
        <dbReference type="ChEBI" id="CHEBI:15377"/>
        <dbReference type="ChEBI" id="CHEBI:28938"/>
        <dbReference type="ChEBI" id="CHEBI:29985"/>
        <dbReference type="ChEBI" id="CHEBI:58359"/>
        <dbReference type="EC" id="3.5.1.2"/>
    </reaction>
</comment>
<dbReference type="GO" id="GO:0004359">
    <property type="term" value="F:glutaminase activity"/>
    <property type="evidence" value="ECO:0007669"/>
    <property type="project" value="UniProtKB-UniRule"/>
</dbReference>
<dbReference type="NCBIfam" id="TIGR03814">
    <property type="entry name" value="Gln_ase"/>
    <property type="match status" value="1"/>
</dbReference>
<evidence type="ECO:0000256" key="1">
    <source>
        <dbReference type="ARBA" id="ARBA00006817"/>
    </source>
</evidence>
<dbReference type="SUPFAM" id="SSF52091">
    <property type="entry name" value="SpoIIaa-like"/>
    <property type="match status" value="1"/>
</dbReference>
<dbReference type="HAMAP" id="MF_00313">
    <property type="entry name" value="Glutaminase"/>
    <property type="match status" value="1"/>
</dbReference>
<proteinExistence type="inferred from homology"/>
<sequence>MRSPIPDFMNTILDEVRDLDGGEPNQSIPQMREVDTSKLSLAICTTTGHIYSVGDDDQLFSMQSIAKAFAYALALDQLGHEEVDKIVGVEPSGEAFNEMSLEEESKRPDNPMINAGAIAVNQLINGPDSTVDERIERIEQLFSDLAGRELTIDREITDTEFAGAYRNLSIAHMLKSYGMIQDEPSDAVYSYIAQCSFMITSRDLAVMAATLANGGVQPITGTRVFGEDASRRTLAVMSSAGMYDAAGRWMANVGIPAKSGVGGGLIGCMPGQLGIATYSPRLDEQGNSTRGVATFERLSKEMGLHLMSSNYFAVPGIRSIEREGDATVIALQGMVNFPAAENALHELGEHRLTSERIVLDLSRVTGFNRMGRRVVKEGLRRLREEGYQCAIYDPDTVMADLVYSDGTQADEVEDFQLTVLIDAPVEKVFEAVSNPENWWVRDIEGEAQDEGDIFEVEVHDHFSQYRVTEFEENERIVWHVDETGHADEFSEWNDTDLVFEFAPADGNPEATELTFTHRGLQDHMEVYTEGSNDWVLYLRESLPALVTEGKGKPREADGE</sequence>
<dbReference type="AlphaFoldDB" id="A0A1H9VTV8"/>
<dbReference type="STRING" id="1121357.SAMN05661109_02392"/>
<evidence type="ECO:0000256" key="5">
    <source>
        <dbReference type="ARBA" id="ARBA00022801"/>
    </source>
</evidence>
<evidence type="ECO:0000256" key="8">
    <source>
        <dbReference type="HAMAP-Rule" id="MF_00313"/>
    </source>
</evidence>
<keyword evidence="11" id="KW-1185">Reference proteome</keyword>
<dbReference type="Gene3D" id="3.40.710.10">
    <property type="entry name" value="DD-peptidase/beta-lactamase superfamily"/>
    <property type="match status" value="1"/>
</dbReference>
<dbReference type="EMBL" id="FOGQ01000014">
    <property type="protein sequence ID" value="SES25166.1"/>
    <property type="molecule type" value="Genomic_DNA"/>
</dbReference>
<evidence type="ECO:0000256" key="4">
    <source>
        <dbReference type="ARBA" id="ARBA00012918"/>
    </source>
</evidence>
<evidence type="ECO:0000256" key="3">
    <source>
        <dbReference type="ARBA" id="ARBA00011881"/>
    </source>
</evidence>
<dbReference type="GO" id="GO:0006543">
    <property type="term" value="P:L-glutamine catabolic process"/>
    <property type="evidence" value="ECO:0007669"/>
    <property type="project" value="TreeGrafter"/>
</dbReference>
<organism evidence="10 11">
    <name type="scientific">Corynebacterium cystitidis DSM 20524</name>
    <dbReference type="NCBI Taxonomy" id="1121357"/>
    <lineage>
        <taxon>Bacteria</taxon>
        <taxon>Bacillati</taxon>
        <taxon>Actinomycetota</taxon>
        <taxon>Actinomycetes</taxon>
        <taxon>Mycobacteriales</taxon>
        <taxon>Corynebacteriaceae</taxon>
        <taxon>Corynebacterium</taxon>
    </lineage>
</organism>
<comment type="similarity">
    <text evidence="2 8">Belongs to the glutaminase family.</text>
</comment>
<protein>
    <recommendedName>
        <fullName evidence="7 8">Glutaminase</fullName>
        <ecNumber evidence="4 8">3.5.1.2</ecNumber>
    </recommendedName>
</protein>
<feature type="binding site" evidence="8">
    <location>
        <position position="167"/>
    </location>
    <ligand>
        <name>substrate</name>
    </ligand>
</feature>
<feature type="binding site" evidence="8">
    <location>
        <position position="114"/>
    </location>
    <ligand>
        <name>substrate</name>
    </ligand>
</feature>
<dbReference type="CDD" id="cd07814">
    <property type="entry name" value="SRPBCC_CalC_Aha1-like"/>
    <property type="match status" value="1"/>
</dbReference>
<dbReference type="EC" id="3.5.1.2" evidence="4 8"/>
<dbReference type="GO" id="GO:0006537">
    <property type="term" value="P:glutamate biosynthetic process"/>
    <property type="evidence" value="ECO:0007669"/>
    <property type="project" value="TreeGrafter"/>
</dbReference>
<feature type="binding site" evidence="8">
    <location>
        <position position="64"/>
    </location>
    <ligand>
        <name>substrate</name>
    </ligand>
</feature>
<comment type="subunit">
    <text evidence="3 8">Homotetramer.</text>
</comment>
<evidence type="ECO:0000259" key="9">
    <source>
        <dbReference type="PROSITE" id="PS50801"/>
    </source>
</evidence>
<feature type="binding site" evidence="8">
    <location>
        <position position="243"/>
    </location>
    <ligand>
        <name>substrate</name>
    </ligand>
</feature>
<dbReference type="PANTHER" id="PTHR12544:SF29">
    <property type="entry name" value="GLUTAMINASE"/>
    <property type="match status" value="1"/>
</dbReference>
<evidence type="ECO:0000256" key="6">
    <source>
        <dbReference type="ARBA" id="ARBA00049534"/>
    </source>
</evidence>
<dbReference type="InterPro" id="IPR013538">
    <property type="entry name" value="ASHA1/2-like_C"/>
</dbReference>
<evidence type="ECO:0000256" key="7">
    <source>
        <dbReference type="ARBA" id="ARBA00070405"/>
    </source>
</evidence>
<feature type="binding site" evidence="8">
    <location>
        <position position="160"/>
    </location>
    <ligand>
        <name>substrate</name>
    </ligand>
</feature>
<name>A0A1H9VTV8_9CORY</name>
<dbReference type="InterPro" id="IPR015868">
    <property type="entry name" value="Glutaminase"/>
</dbReference>
<dbReference type="SUPFAM" id="SSF56601">
    <property type="entry name" value="beta-lactamase/transpeptidase-like"/>
    <property type="match status" value="1"/>
</dbReference>
<dbReference type="InterPro" id="IPR002645">
    <property type="entry name" value="STAS_dom"/>
</dbReference>
<dbReference type="PANTHER" id="PTHR12544">
    <property type="entry name" value="GLUTAMINASE"/>
    <property type="match status" value="1"/>
</dbReference>
<dbReference type="Gene3D" id="3.30.750.24">
    <property type="entry name" value="STAS domain"/>
    <property type="match status" value="2"/>
</dbReference>
<feature type="domain" description="STAS" evidence="9">
    <location>
        <begin position="316"/>
        <end position="428"/>
    </location>
</feature>
<keyword evidence="5 8" id="KW-0378">Hydrolase</keyword>
<dbReference type="FunFam" id="3.40.710.10:FF:000005">
    <property type="entry name" value="Glutaminase"/>
    <property type="match status" value="1"/>
</dbReference>
<dbReference type="Proteomes" id="UP000198929">
    <property type="component" value="Unassembled WGS sequence"/>
</dbReference>
<accession>A0A1H9VTV8</accession>
<dbReference type="Pfam" id="PF08327">
    <property type="entry name" value="AHSA1"/>
    <property type="match status" value="1"/>
</dbReference>
<dbReference type="Pfam" id="PF01740">
    <property type="entry name" value="STAS"/>
    <property type="match status" value="1"/>
</dbReference>
<dbReference type="SUPFAM" id="SSF55961">
    <property type="entry name" value="Bet v1-like"/>
    <property type="match status" value="1"/>
</dbReference>
<dbReference type="Pfam" id="PF04960">
    <property type="entry name" value="Glutaminase"/>
    <property type="match status" value="1"/>
</dbReference>
<dbReference type="InterPro" id="IPR023393">
    <property type="entry name" value="START-like_dom_sf"/>
</dbReference>
<evidence type="ECO:0000256" key="2">
    <source>
        <dbReference type="ARBA" id="ARBA00011076"/>
    </source>
</evidence>
<gene>
    <name evidence="8" type="primary">glsA</name>
    <name evidence="10" type="ORF">SAMN05661109_02392</name>
</gene>
<dbReference type="InterPro" id="IPR036513">
    <property type="entry name" value="STAS_dom_sf"/>
</dbReference>
<comment type="similarity">
    <text evidence="1">Belongs to the AHA1 family.</text>
</comment>
<feature type="binding site" evidence="8">
    <location>
        <position position="191"/>
    </location>
    <ligand>
        <name>substrate</name>
    </ligand>
</feature>
<dbReference type="NCBIfam" id="NF002134">
    <property type="entry name" value="PRK00971.1-4"/>
    <property type="match status" value="1"/>
</dbReference>
<evidence type="ECO:0000313" key="10">
    <source>
        <dbReference type="EMBL" id="SES25166.1"/>
    </source>
</evidence>
<reference evidence="11" key="1">
    <citation type="submission" date="2016-10" db="EMBL/GenBank/DDBJ databases">
        <authorList>
            <person name="Varghese N."/>
            <person name="Submissions S."/>
        </authorList>
    </citation>
    <scope>NUCLEOTIDE SEQUENCE [LARGE SCALE GENOMIC DNA]</scope>
    <source>
        <strain evidence="11">DSM 20524</strain>
    </source>
</reference>
<dbReference type="PROSITE" id="PS50801">
    <property type="entry name" value="STAS"/>
    <property type="match status" value="1"/>
</dbReference>
<feature type="binding site" evidence="8">
    <location>
        <position position="261"/>
    </location>
    <ligand>
        <name>substrate</name>
    </ligand>
</feature>
<dbReference type="InterPro" id="IPR012338">
    <property type="entry name" value="Beta-lactam/transpept-like"/>
</dbReference>
<dbReference type="Gene3D" id="3.30.530.20">
    <property type="match status" value="1"/>
</dbReference>
<keyword evidence="8" id="KW-0007">Acetylation</keyword>
<evidence type="ECO:0000313" key="11">
    <source>
        <dbReference type="Proteomes" id="UP000198929"/>
    </source>
</evidence>